<dbReference type="GeneID" id="106671823"/>
<protein>
    <submittedName>
        <fullName evidence="1">Uncharacterized protein</fullName>
    </submittedName>
</protein>
<organism evidence="1 2">
    <name type="scientific">Cimex lectularius</name>
    <name type="common">Bed bug</name>
    <name type="synonym">Acanthia lectularia</name>
    <dbReference type="NCBI Taxonomy" id="79782"/>
    <lineage>
        <taxon>Eukaryota</taxon>
        <taxon>Metazoa</taxon>
        <taxon>Ecdysozoa</taxon>
        <taxon>Arthropoda</taxon>
        <taxon>Hexapoda</taxon>
        <taxon>Insecta</taxon>
        <taxon>Pterygota</taxon>
        <taxon>Neoptera</taxon>
        <taxon>Paraneoptera</taxon>
        <taxon>Hemiptera</taxon>
        <taxon>Heteroptera</taxon>
        <taxon>Panheteroptera</taxon>
        <taxon>Cimicomorpha</taxon>
        <taxon>Cimicidae</taxon>
        <taxon>Cimex</taxon>
    </lineage>
</organism>
<dbReference type="RefSeq" id="XP_024083413.1">
    <property type="nucleotide sequence ID" value="XM_024227645.1"/>
</dbReference>
<sequence>MYYTRIHGYKYILMTQLTHTWNDTLQFSESYHATFLCILDTLALTQKCLCCGPIFGRVRMIFLLQFRSCFDSKSNDDKRPNAETNKKTYICEIRNRVAEKISILEKHSYKN</sequence>
<evidence type="ECO:0000313" key="1">
    <source>
        <dbReference type="EnsemblMetazoa" id="XP_024083413.1"/>
    </source>
</evidence>
<dbReference type="KEGG" id="clec:106671823"/>
<proteinExistence type="predicted"/>
<dbReference type="AlphaFoldDB" id="A0A8I6SJ22"/>
<reference evidence="1" key="1">
    <citation type="submission" date="2022-01" db="UniProtKB">
        <authorList>
            <consortium name="EnsemblMetazoa"/>
        </authorList>
    </citation>
    <scope>IDENTIFICATION</scope>
</reference>
<dbReference type="Proteomes" id="UP000494040">
    <property type="component" value="Unassembled WGS sequence"/>
</dbReference>
<accession>A0A8I6SJ22</accession>
<dbReference type="EnsemblMetazoa" id="XM_024227645.1">
    <property type="protein sequence ID" value="XP_024083413.1"/>
    <property type="gene ID" value="LOC106671823"/>
</dbReference>
<keyword evidence="2" id="KW-1185">Reference proteome</keyword>
<name>A0A8I6SJ22_CIMLE</name>
<evidence type="ECO:0000313" key="2">
    <source>
        <dbReference type="Proteomes" id="UP000494040"/>
    </source>
</evidence>